<evidence type="ECO:0000256" key="2">
    <source>
        <dbReference type="ARBA" id="ARBA00022840"/>
    </source>
</evidence>
<dbReference type="AlphaFoldDB" id="A0AAN6UVS6"/>
<dbReference type="GO" id="GO:0016887">
    <property type="term" value="F:ATP hydrolysis activity"/>
    <property type="evidence" value="ECO:0007669"/>
    <property type="project" value="InterPro"/>
</dbReference>
<dbReference type="InterPro" id="IPR050304">
    <property type="entry name" value="MT-severing_AAA_ATPase"/>
</dbReference>
<evidence type="ECO:0000256" key="3">
    <source>
        <dbReference type="SAM" id="MobiDB-lite"/>
    </source>
</evidence>
<dbReference type="InterPro" id="IPR003960">
    <property type="entry name" value="ATPase_AAA_CS"/>
</dbReference>
<dbReference type="PANTHER" id="PTHR23074:SF83">
    <property type="entry name" value="VACUOLAR PROTEIN SORTING-ASSOCIATED PROTEIN 4A"/>
    <property type="match status" value="1"/>
</dbReference>
<dbReference type="PANTHER" id="PTHR23074">
    <property type="entry name" value="AAA DOMAIN-CONTAINING"/>
    <property type="match status" value="1"/>
</dbReference>
<dbReference type="Pfam" id="PF00004">
    <property type="entry name" value="AAA"/>
    <property type="match status" value="1"/>
</dbReference>
<dbReference type="GO" id="GO:0005524">
    <property type="term" value="F:ATP binding"/>
    <property type="evidence" value="ECO:0007669"/>
    <property type="project" value="UniProtKB-KW"/>
</dbReference>
<dbReference type="GO" id="GO:0016197">
    <property type="term" value="P:endosomal transport"/>
    <property type="evidence" value="ECO:0007669"/>
    <property type="project" value="TreeGrafter"/>
</dbReference>
<dbReference type="Gene3D" id="1.10.8.60">
    <property type="match status" value="1"/>
</dbReference>
<dbReference type="InterPro" id="IPR003593">
    <property type="entry name" value="AAA+_ATPase"/>
</dbReference>
<evidence type="ECO:0000256" key="1">
    <source>
        <dbReference type="ARBA" id="ARBA00022741"/>
    </source>
</evidence>
<reference evidence="5" key="2">
    <citation type="submission" date="2023-05" db="EMBL/GenBank/DDBJ databases">
        <authorList>
            <consortium name="Lawrence Berkeley National Laboratory"/>
            <person name="Steindorff A."/>
            <person name="Hensen N."/>
            <person name="Bonometti L."/>
            <person name="Westerberg I."/>
            <person name="Brannstrom I.O."/>
            <person name="Guillou S."/>
            <person name="Cros-Aarteil S."/>
            <person name="Calhoun S."/>
            <person name="Haridas S."/>
            <person name="Kuo A."/>
            <person name="Mondo S."/>
            <person name="Pangilinan J."/>
            <person name="Riley R."/>
            <person name="Labutti K."/>
            <person name="Andreopoulos B."/>
            <person name="Lipzen A."/>
            <person name="Chen C."/>
            <person name="Yanf M."/>
            <person name="Daum C."/>
            <person name="Ng V."/>
            <person name="Clum A."/>
            <person name="Ohm R."/>
            <person name="Martin F."/>
            <person name="Silar P."/>
            <person name="Natvig D."/>
            <person name="Lalanne C."/>
            <person name="Gautier V."/>
            <person name="Ament-Velasquez S.L."/>
            <person name="Kruys A."/>
            <person name="Hutchinson M.I."/>
            <person name="Powell A.J."/>
            <person name="Barry K."/>
            <person name="Miller A.N."/>
            <person name="Grigoriev I.V."/>
            <person name="Debuchy R."/>
            <person name="Gladieux P."/>
            <person name="Thoren M.H."/>
            <person name="Johannesson H."/>
        </authorList>
    </citation>
    <scope>NUCLEOTIDE SEQUENCE</scope>
    <source>
        <strain evidence="5">CBS 141.50</strain>
    </source>
</reference>
<evidence type="ECO:0000259" key="4">
    <source>
        <dbReference type="SMART" id="SM00382"/>
    </source>
</evidence>
<gene>
    <name evidence="5" type="ORF">C8A04DRAFT_15628</name>
</gene>
<dbReference type="GO" id="GO:0007033">
    <property type="term" value="P:vacuole organization"/>
    <property type="evidence" value="ECO:0007669"/>
    <property type="project" value="TreeGrafter"/>
</dbReference>
<feature type="domain" description="AAA+ ATPase" evidence="4">
    <location>
        <begin position="503"/>
        <end position="655"/>
    </location>
</feature>
<dbReference type="InterPro" id="IPR003959">
    <property type="entry name" value="ATPase_AAA_core"/>
</dbReference>
<dbReference type="InterPro" id="IPR015415">
    <property type="entry name" value="Spast_Vps4_C"/>
</dbReference>
<keyword evidence="2" id="KW-0067">ATP-binding</keyword>
<keyword evidence="5" id="KW-0378">Hydrolase</keyword>
<dbReference type="SUPFAM" id="SSF52540">
    <property type="entry name" value="P-loop containing nucleoside triphosphate hydrolases"/>
    <property type="match status" value="1"/>
</dbReference>
<evidence type="ECO:0000313" key="6">
    <source>
        <dbReference type="Proteomes" id="UP001302676"/>
    </source>
</evidence>
<proteinExistence type="predicted"/>
<dbReference type="EMBL" id="MU853653">
    <property type="protein sequence ID" value="KAK4139691.1"/>
    <property type="molecule type" value="Genomic_DNA"/>
</dbReference>
<accession>A0AAN6UVS6</accession>
<name>A0AAN6UVS6_9PEZI</name>
<dbReference type="Proteomes" id="UP001302676">
    <property type="component" value="Unassembled WGS sequence"/>
</dbReference>
<dbReference type="SMART" id="SM00382">
    <property type="entry name" value="AAA"/>
    <property type="match status" value="1"/>
</dbReference>
<dbReference type="RefSeq" id="XP_062633062.1">
    <property type="nucleotide sequence ID" value="XM_062778559.1"/>
</dbReference>
<dbReference type="Gene3D" id="3.40.50.300">
    <property type="entry name" value="P-loop containing nucleotide triphosphate hydrolases"/>
    <property type="match status" value="1"/>
</dbReference>
<dbReference type="Pfam" id="PF09336">
    <property type="entry name" value="Vps4_C"/>
    <property type="match status" value="1"/>
</dbReference>
<dbReference type="Pfam" id="PF17862">
    <property type="entry name" value="AAA_lid_3"/>
    <property type="match status" value="1"/>
</dbReference>
<dbReference type="GeneID" id="87815172"/>
<keyword evidence="6" id="KW-1185">Reference proteome</keyword>
<keyword evidence="1" id="KW-0547">Nucleotide-binding</keyword>
<dbReference type="PROSITE" id="PS00674">
    <property type="entry name" value="AAA"/>
    <property type="match status" value="1"/>
</dbReference>
<dbReference type="FunFam" id="3.40.50.300:FF:002588">
    <property type="entry name" value="ATPase, AAA family"/>
    <property type="match status" value="1"/>
</dbReference>
<protein>
    <submittedName>
        <fullName evidence="5">P-loop containing nucleoside triphosphate hydrolase protein</fullName>
    </submittedName>
</protein>
<dbReference type="InterPro" id="IPR041569">
    <property type="entry name" value="AAA_lid_3"/>
</dbReference>
<feature type="region of interest" description="Disordered" evidence="3">
    <location>
        <begin position="1"/>
        <end position="21"/>
    </location>
</feature>
<organism evidence="5 6">
    <name type="scientific">Dichotomopilus funicola</name>
    <dbReference type="NCBI Taxonomy" id="1934379"/>
    <lineage>
        <taxon>Eukaryota</taxon>
        <taxon>Fungi</taxon>
        <taxon>Dikarya</taxon>
        <taxon>Ascomycota</taxon>
        <taxon>Pezizomycotina</taxon>
        <taxon>Sordariomycetes</taxon>
        <taxon>Sordariomycetidae</taxon>
        <taxon>Sordariales</taxon>
        <taxon>Chaetomiaceae</taxon>
        <taxon>Dichotomopilus</taxon>
    </lineage>
</organism>
<feature type="region of interest" description="Disordered" evidence="3">
    <location>
        <begin position="74"/>
        <end position="104"/>
    </location>
</feature>
<comment type="caution">
    <text evidence="5">The sequence shown here is derived from an EMBL/GenBank/DDBJ whole genome shotgun (WGS) entry which is preliminary data.</text>
</comment>
<dbReference type="InterPro" id="IPR027417">
    <property type="entry name" value="P-loop_NTPase"/>
</dbReference>
<reference evidence="5" key="1">
    <citation type="journal article" date="2023" name="Mol. Phylogenet. Evol.">
        <title>Genome-scale phylogeny and comparative genomics of the fungal order Sordariales.</title>
        <authorList>
            <person name="Hensen N."/>
            <person name="Bonometti L."/>
            <person name="Westerberg I."/>
            <person name="Brannstrom I.O."/>
            <person name="Guillou S."/>
            <person name="Cros-Aarteil S."/>
            <person name="Calhoun S."/>
            <person name="Haridas S."/>
            <person name="Kuo A."/>
            <person name="Mondo S."/>
            <person name="Pangilinan J."/>
            <person name="Riley R."/>
            <person name="LaButti K."/>
            <person name="Andreopoulos B."/>
            <person name="Lipzen A."/>
            <person name="Chen C."/>
            <person name="Yan M."/>
            <person name="Daum C."/>
            <person name="Ng V."/>
            <person name="Clum A."/>
            <person name="Steindorff A."/>
            <person name="Ohm R.A."/>
            <person name="Martin F."/>
            <person name="Silar P."/>
            <person name="Natvig D.O."/>
            <person name="Lalanne C."/>
            <person name="Gautier V."/>
            <person name="Ament-Velasquez S.L."/>
            <person name="Kruys A."/>
            <person name="Hutchinson M.I."/>
            <person name="Powell A.J."/>
            <person name="Barry K."/>
            <person name="Miller A.N."/>
            <person name="Grigoriev I.V."/>
            <person name="Debuchy R."/>
            <person name="Gladieux P."/>
            <person name="Hiltunen Thoren M."/>
            <person name="Johannesson H."/>
        </authorList>
    </citation>
    <scope>NUCLEOTIDE SEQUENCE</scope>
    <source>
        <strain evidence="5">CBS 141.50</strain>
    </source>
</reference>
<sequence>MPHDHDSTLESGTDSRPQDVSKTEIHFYRGTKLGQVLTTPFQTSQTNTITASTGNSLDALTPLLGSLAIDASSTSPNPKYLAETPEREDDAALSTPTPVVEAGPEPRQGVIAKVWPSPKLVESSSAACVLCGVTATIESKIYETLCCQQNACETCLTNAIPDRIQSDIWCHMGSLEWSGCIAGQCSARSRGLDLPLRIVHAQFGMITNAQQARVILELVKPQPSQQEWELAQKLHQTLVEHELAYAWDEAPGFDMNSMLMLPVRSGFLTQRVPILKDMLKTKVMRCARCSFDFNAVDTTKNEAAWTYVTTRFPGDWSWMVLGRPSKAVLPQCASKHSLDICADCLPKFAFAALEFVDGIAGGGNYRWACSMCKEIWTPNLVEKLARLVDPSRVPRSLSGLSISSNLPQGLAAKPAALPSSLSSMFKRTNKPNLLGGGGSSFGPSPGPSETAAHQEALMNAIVTKKPNVRWRDVAGMSIAKEELQRAIIFPAKFPSLYNGKRKPPNAILLYGPPGTGKSHLAKAVATEVNHTFFSISAADVVSKWMGDSEKLVRNLFTLARQHASSIIFLDEIDALCSNREGSGSGGAAGAGGMGNNEHSSRLKTELLLQLDGTMHTDAPASNGRVVVLAATNLPWVLDPAFRRRFEPRVYVSLPDREARRELFRIHAERGDDERGGEGSILSDEDLNELADMTDGYSGNDIANAVKHAMGMPVREAQRARYFRVVSEKGGLLGESGSEQGGNEKYYTPCGADDEGAIKMGWEDVPENRLRVGPVTAEDFKRVLRNRTVKSSVGAGESQRYEDWTREFGVEGK</sequence>
<evidence type="ECO:0000313" key="5">
    <source>
        <dbReference type="EMBL" id="KAK4139691.1"/>
    </source>
</evidence>